<keyword evidence="2" id="KW-1133">Transmembrane helix</keyword>
<dbReference type="STRING" id="1224164.B843_06920"/>
<protein>
    <recommendedName>
        <fullName evidence="3">Lipid/polyisoprenoid-binding YceI-like domain-containing protein</fullName>
    </recommendedName>
</protein>
<reference evidence="4 5" key="1">
    <citation type="submission" date="2013-02" db="EMBL/GenBank/DDBJ databases">
        <title>The complete genome sequence of Corynebacterium vitaeruminis DSM 20294.</title>
        <authorList>
            <person name="Ruckert C."/>
            <person name="Albersmeier A."/>
            <person name="Kalinowski J."/>
        </authorList>
    </citation>
    <scope>NUCLEOTIDE SEQUENCE [LARGE SCALE GENOMIC DNA]</scope>
    <source>
        <strain evidence="5">ATCC 10234</strain>
    </source>
</reference>
<evidence type="ECO:0000313" key="4">
    <source>
        <dbReference type="EMBL" id="AHI22769.1"/>
    </source>
</evidence>
<dbReference type="KEGG" id="cvt:B843_06920"/>
<name>W5Y1F2_9CORY</name>
<dbReference type="PANTHER" id="PTHR34406">
    <property type="entry name" value="PROTEIN YCEI"/>
    <property type="match status" value="1"/>
</dbReference>
<dbReference type="PANTHER" id="PTHR34406:SF1">
    <property type="entry name" value="PROTEIN YCEI"/>
    <property type="match status" value="1"/>
</dbReference>
<evidence type="ECO:0000259" key="3">
    <source>
        <dbReference type="SMART" id="SM00867"/>
    </source>
</evidence>
<dbReference type="Gene3D" id="2.40.128.110">
    <property type="entry name" value="Lipid/polyisoprenoid-binding, YceI-like"/>
    <property type="match status" value="1"/>
</dbReference>
<evidence type="ECO:0000256" key="2">
    <source>
        <dbReference type="SAM" id="Phobius"/>
    </source>
</evidence>
<dbReference type="Pfam" id="PF04264">
    <property type="entry name" value="YceI"/>
    <property type="match status" value="1"/>
</dbReference>
<gene>
    <name evidence="4" type="ORF">B843_06920</name>
</gene>
<feature type="domain" description="Lipid/polyisoprenoid-binding YceI-like" evidence="3">
    <location>
        <begin position="57"/>
        <end position="228"/>
    </location>
</feature>
<dbReference type="EMBL" id="CP004353">
    <property type="protein sequence ID" value="AHI22769.1"/>
    <property type="molecule type" value="Genomic_DNA"/>
</dbReference>
<feature type="transmembrane region" description="Helical" evidence="2">
    <location>
        <begin position="7"/>
        <end position="32"/>
    </location>
</feature>
<evidence type="ECO:0000313" key="5">
    <source>
        <dbReference type="Proteomes" id="UP000019222"/>
    </source>
</evidence>
<organism evidence="4 5">
    <name type="scientific">Corynebacterium vitaeruminis DSM 20294</name>
    <dbReference type="NCBI Taxonomy" id="1224164"/>
    <lineage>
        <taxon>Bacteria</taxon>
        <taxon>Bacillati</taxon>
        <taxon>Actinomycetota</taxon>
        <taxon>Actinomycetes</taxon>
        <taxon>Mycobacteriales</taxon>
        <taxon>Corynebacteriaceae</taxon>
        <taxon>Corynebacterium</taxon>
    </lineage>
</organism>
<dbReference type="InterPro" id="IPR007372">
    <property type="entry name" value="Lipid/polyisoprenoid-bd_YceI"/>
</dbReference>
<comment type="similarity">
    <text evidence="1">Belongs to the UPF0312 family.</text>
</comment>
<keyword evidence="2" id="KW-0812">Transmembrane</keyword>
<dbReference type="HOGENOM" id="CLU_099007_0_0_11"/>
<proteinExistence type="inferred from homology"/>
<dbReference type="InterPro" id="IPR036761">
    <property type="entry name" value="TTHA0802/YceI-like_sf"/>
</dbReference>
<accession>W5Y1F2</accession>
<dbReference type="AlphaFoldDB" id="W5Y1F2"/>
<dbReference type="SMART" id="SM00867">
    <property type="entry name" value="YceI"/>
    <property type="match status" value="1"/>
</dbReference>
<dbReference type="RefSeq" id="WP_025252793.1">
    <property type="nucleotide sequence ID" value="NZ_CP004353.1"/>
</dbReference>
<dbReference type="eggNOG" id="COG2353">
    <property type="taxonomic scope" value="Bacteria"/>
</dbReference>
<sequence length="230" mass="24825">MDRKRKIILFSGVAAILILGLITVVSIVIPLMHAPGVKTPELDASNAKPATTEVDGDWQVVYGQSPNISSVGFTFDELLPAKEQVTSGSTRAVSGDVSIQNKTLTSAHVEVDMSAVATDQEKRDINVRNKIFETNKYPSAYFDLDGNVDVSSLGDNAEVSEITAPGKLTIHGQTNQVDPTFKAVRSGDQIILSTSIHINRNDYGVESPEFVAAKINDEGDINILLTLEKK</sequence>
<evidence type="ECO:0000256" key="1">
    <source>
        <dbReference type="ARBA" id="ARBA00008812"/>
    </source>
</evidence>
<dbReference type="Proteomes" id="UP000019222">
    <property type="component" value="Chromosome"/>
</dbReference>
<dbReference type="PATRIC" id="fig|1224164.3.peg.1386"/>
<keyword evidence="2" id="KW-0472">Membrane</keyword>
<keyword evidence="5" id="KW-1185">Reference proteome</keyword>
<dbReference type="SUPFAM" id="SSF101874">
    <property type="entry name" value="YceI-like"/>
    <property type="match status" value="1"/>
</dbReference>